<dbReference type="EMBL" id="MT143713">
    <property type="protein sequence ID" value="QJB01552.1"/>
    <property type="molecule type" value="Genomic_DNA"/>
</dbReference>
<protein>
    <submittedName>
        <fullName evidence="1">Uncharacterized protein</fullName>
    </submittedName>
</protein>
<organism evidence="1">
    <name type="scientific">viral metagenome</name>
    <dbReference type="NCBI Taxonomy" id="1070528"/>
    <lineage>
        <taxon>unclassified sequences</taxon>
        <taxon>metagenomes</taxon>
        <taxon>organismal metagenomes</taxon>
    </lineage>
</organism>
<evidence type="ECO:0000313" key="1">
    <source>
        <dbReference type="EMBL" id="QJB01552.1"/>
    </source>
</evidence>
<reference evidence="1" key="1">
    <citation type="submission" date="2020-03" db="EMBL/GenBank/DDBJ databases">
        <title>The deep terrestrial virosphere.</title>
        <authorList>
            <person name="Holmfeldt K."/>
            <person name="Nilsson E."/>
            <person name="Simone D."/>
            <person name="Lopez-Fernandez M."/>
            <person name="Wu X."/>
            <person name="de Brujin I."/>
            <person name="Lundin D."/>
            <person name="Andersson A."/>
            <person name="Bertilsson S."/>
            <person name="Dopson M."/>
        </authorList>
    </citation>
    <scope>NUCLEOTIDE SEQUENCE</scope>
    <source>
        <strain evidence="1">MM171B02402</strain>
    </source>
</reference>
<accession>A0A6M3M9N5</accession>
<proteinExistence type="predicted"/>
<dbReference type="AlphaFoldDB" id="A0A6M3M9N5"/>
<name>A0A6M3M9N5_9ZZZZ</name>
<gene>
    <name evidence="1" type="ORF">MM171B02402_0009</name>
</gene>
<sequence length="128" mass="13689">MPQKATLSANQRKALQAMLTNAGVTKAAAACKLSRWTLYRYLRDPVFKAELNRRQDAVLAAATSALAEKAGDAVEALGLVLADGEASASAKTSAALGILRTVYDLVGVREVLERLTALEERMRDEAAK</sequence>
<dbReference type="Gene3D" id="1.10.10.60">
    <property type="entry name" value="Homeodomain-like"/>
    <property type="match status" value="1"/>
</dbReference>